<keyword evidence="2" id="KW-1185">Reference proteome</keyword>
<proteinExistence type="predicted"/>
<dbReference type="STRING" id="477184.KYC_08715"/>
<comment type="caution">
    <text evidence="1">The sequence shown here is derived from an EMBL/GenBank/DDBJ whole genome shotgun (WGS) entry which is preliminary data.</text>
</comment>
<dbReference type="Proteomes" id="UP000003113">
    <property type="component" value="Unassembled WGS sequence"/>
</dbReference>
<organism evidence="1 2">
    <name type="scientific">Achromobacter arsenitoxydans SY8</name>
    <dbReference type="NCBI Taxonomy" id="477184"/>
    <lineage>
        <taxon>Bacteria</taxon>
        <taxon>Pseudomonadati</taxon>
        <taxon>Pseudomonadota</taxon>
        <taxon>Betaproteobacteria</taxon>
        <taxon>Burkholderiales</taxon>
        <taxon>Alcaligenaceae</taxon>
        <taxon>Achromobacter</taxon>
    </lineage>
</organism>
<reference evidence="1 2" key="1">
    <citation type="journal article" date="2012" name="J. Bacteriol.">
        <title>Genome sequence of the highly efficient arsenite-oxidizing bacterium Achromobacter arsenitoxydans SY8.</title>
        <authorList>
            <person name="Li X."/>
            <person name="Hu Y."/>
            <person name="Gong J."/>
            <person name="Lin Y."/>
            <person name="Johnstone L."/>
            <person name="Rensing C."/>
            <person name="Wang G."/>
        </authorList>
    </citation>
    <scope>NUCLEOTIDE SEQUENCE [LARGE SCALE GENOMIC DNA]</scope>
    <source>
        <strain evidence="1 2">SY8</strain>
    </source>
</reference>
<dbReference type="AlphaFoldDB" id="H0F4Q1"/>
<gene>
    <name evidence="1" type="ORF">KYC_08715</name>
</gene>
<dbReference type="EMBL" id="AGUF01000037">
    <property type="protein sequence ID" value="EHK66702.1"/>
    <property type="molecule type" value="Genomic_DNA"/>
</dbReference>
<evidence type="ECO:0000313" key="1">
    <source>
        <dbReference type="EMBL" id="EHK66702.1"/>
    </source>
</evidence>
<name>H0F4Q1_9BURK</name>
<accession>H0F4Q1</accession>
<evidence type="ECO:0000313" key="2">
    <source>
        <dbReference type="Proteomes" id="UP000003113"/>
    </source>
</evidence>
<sequence length="55" mass="5764">MLDEGVVRQICGVVGIAQPPVEPVAQPAVMADIKGANLLLEAQLRHVYAPLVTTA</sequence>
<protein>
    <submittedName>
        <fullName evidence="1">Uncharacterized protein</fullName>
    </submittedName>
</protein>